<comment type="caution">
    <text evidence="7">The sequence shown here is derived from an EMBL/GenBank/DDBJ whole genome shotgun (WGS) entry which is preliminary data.</text>
</comment>
<dbReference type="SUPFAM" id="SSF52218">
    <property type="entry name" value="Flavoproteins"/>
    <property type="match status" value="1"/>
</dbReference>
<dbReference type="SUPFAM" id="SSF63380">
    <property type="entry name" value="Riboflavin synthase domain-like"/>
    <property type="match status" value="1"/>
</dbReference>
<dbReference type="EC" id="1.6.2.4" evidence="4"/>
<proteinExistence type="predicted"/>
<organism evidence="7 8">
    <name type="scientific">Roseateles subflavus</name>
    <dbReference type="NCBI Taxonomy" id="3053353"/>
    <lineage>
        <taxon>Bacteria</taxon>
        <taxon>Pseudomonadati</taxon>
        <taxon>Pseudomonadota</taxon>
        <taxon>Betaproteobacteria</taxon>
        <taxon>Burkholderiales</taxon>
        <taxon>Sphaerotilaceae</taxon>
        <taxon>Roseateles</taxon>
    </lineage>
</organism>
<dbReference type="InterPro" id="IPR001709">
    <property type="entry name" value="Flavoprot_Pyr_Nucl_cyt_Rdtase"/>
</dbReference>
<keyword evidence="2" id="KW-0288">FMN</keyword>
<keyword evidence="1" id="KW-0285">Flavoprotein</keyword>
<dbReference type="InterPro" id="IPR017938">
    <property type="entry name" value="Riboflavin_synthase-like_b-brl"/>
</dbReference>
<evidence type="ECO:0000256" key="1">
    <source>
        <dbReference type="ARBA" id="ARBA00022630"/>
    </source>
</evidence>
<name>A0ABT7LDL0_9BURK</name>
<evidence type="ECO:0000256" key="4">
    <source>
        <dbReference type="ARBA" id="ARBA00023797"/>
    </source>
</evidence>
<dbReference type="InterPro" id="IPR017927">
    <property type="entry name" value="FAD-bd_FR_type"/>
</dbReference>
<evidence type="ECO:0000256" key="3">
    <source>
        <dbReference type="ARBA" id="ARBA00022982"/>
    </source>
</evidence>
<dbReference type="SUPFAM" id="SSF52343">
    <property type="entry name" value="Ferredoxin reductase-like, C-terminal NADP-linked domain"/>
    <property type="match status" value="1"/>
</dbReference>
<dbReference type="EMBL" id="JASVDS010000001">
    <property type="protein sequence ID" value="MDL5030928.1"/>
    <property type="molecule type" value="Genomic_DNA"/>
</dbReference>
<protein>
    <recommendedName>
        <fullName evidence="4">NADPH--hemoprotein reductase</fullName>
        <ecNumber evidence="4">1.6.2.4</ecNumber>
    </recommendedName>
</protein>
<feature type="domain" description="FAD-binding FR-type" evidence="6">
    <location>
        <begin position="215"/>
        <end position="330"/>
    </location>
</feature>
<evidence type="ECO:0000313" key="7">
    <source>
        <dbReference type="EMBL" id="MDL5030928.1"/>
    </source>
</evidence>
<dbReference type="Pfam" id="PF00175">
    <property type="entry name" value="NAD_binding_1"/>
    <property type="match status" value="1"/>
</dbReference>
<feature type="domain" description="Flavodoxin-like" evidence="5">
    <location>
        <begin position="52"/>
        <end position="195"/>
    </location>
</feature>
<evidence type="ECO:0000259" key="6">
    <source>
        <dbReference type="PROSITE" id="PS51384"/>
    </source>
</evidence>
<keyword evidence="3" id="KW-0249">Electron transport</keyword>
<dbReference type="Gene3D" id="3.40.50.360">
    <property type="match status" value="1"/>
</dbReference>
<dbReference type="Gene3D" id="3.40.50.80">
    <property type="entry name" value="Nucleotide-binding domain of ferredoxin-NADP reductase (FNR) module"/>
    <property type="match status" value="1"/>
</dbReference>
<evidence type="ECO:0000256" key="2">
    <source>
        <dbReference type="ARBA" id="ARBA00022643"/>
    </source>
</evidence>
<dbReference type="PANTHER" id="PTHR19384:SF17">
    <property type="entry name" value="NADPH--CYTOCHROME P450 REDUCTASE"/>
    <property type="match status" value="1"/>
</dbReference>
<dbReference type="InterPro" id="IPR001094">
    <property type="entry name" value="Flavdoxin-like"/>
</dbReference>
<gene>
    <name evidence="7" type="ORF">QRD43_03335</name>
</gene>
<dbReference type="InterPro" id="IPR008254">
    <property type="entry name" value="Flavodoxin/NO_synth"/>
</dbReference>
<dbReference type="RefSeq" id="WP_285981049.1">
    <property type="nucleotide sequence ID" value="NZ_JASVDS010000001.1"/>
</dbReference>
<evidence type="ECO:0000259" key="5">
    <source>
        <dbReference type="PROSITE" id="PS50902"/>
    </source>
</evidence>
<dbReference type="PROSITE" id="PS50902">
    <property type="entry name" value="FLAVODOXIN_LIKE"/>
    <property type="match status" value="1"/>
</dbReference>
<dbReference type="Proteomes" id="UP001238603">
    <property type="component" value="Unassembled WGS sequence"/>
</dbReference>
<dbReference type="PANTHER" id="PTHR19384">
    <property type="entry name" value="NITRIC OXIDE SYNTHASE-RELATED"/>
    <property type="match status" value="1"/>
</dbReference>
<dbReference type="CDD" id="cd06200">
    <property type="entry name" value="SiR_like1"/>
    <property type="match status" value="1"/>
</dbReference>
<dbReference type="PRINTS" id="PR00371">
    <property type="entry name" value="FPNCR"/>
</dbReference>
<dbReference type="PRINTS" id="PR00369">
    <property type="entry name" value="FLAVODOXIN"/>
</dbReference>
<evidence type="ECO:0000313" key="8">
    <source>
        <dbReference type="Proteomes" id="UP001238603"/>
    </source>
</evidence>
<reference evidence="7 8" key="1">
    <citation type="submission" date="2023-06" db="EMBL/GenBank/DDBJ databases">
        <title>Pelomonas sp. APW6 16S ribosomal RNA gene genome sequencing and assembly.</title>
        <authorList>
            <person name="Woo H."/>
        </authorList>
    </citation>
    <scope>NUCLEOTIDE SEQUENCE [LARGE SCALE GENOMIC DNA]</scope>
    <source>
        <strain evidence="7 8">APW6</strain>
    </source>
</reference>
<dbReference type="InterPro" id="IPR039261">
    <property type="entry name" value="FNR_nucleotide-bd"/>
</dbReference>
<accession>A0ABT7LDL0</accession>
<dbReference type="InterPro" id="IPR001433">
    <property type="entry name" value="OxRdtase_FAD/NAD-bd"/>
</dbReference>
<sequence length="474" mass="51391">MSLLLSAPRVAGALVLLSLYAAGCLGLWWRHRQARRAEQARLDAEGRQAGAVLVLHASQTGQAQALAEETARRLRAAGHLVRLMPLGLADAATLQQARLALVVASTTGEGDAPDSAQPFVQACLPSAASPTPPLALAGLELAVLALGDRRYRAFCAFGHAVAHGLARCGATLKFETLEVDCGDAAVLARWWAQLEGLVATAAPAVPAKAVEAEDAGRTRWTLQQRRCLNPGSQGAPLFWLRFVPDVAPGAPAPEWQAGDLVQVFPPDDPLRPRSYSIASLPRDGGLELLVRERRDAQGRPGAASAWLCDRLGMGQSLDLRLQAHEGFRQAGNEERALILIGNGTGIAGLRAHLKHRAQQWREQGAGAPVWLLHGERQARHDTHFEEELQAWHRKGLLAHVDRVYSRDLPGRHVQEQLQAEWQRLCDWLARGAAIYVCGSLQGMGQAVDRLLREQLGEAGLQALIASGRYRRDVY</sequence>
<dbReference type="Gene3D" id="2.40.30.10">
    <property type="entry name" value="Translation factors"/>
    <property type="match status" value="1"/>
</dbReference>
<keyword evidence="3" id="KW-0813">Transport</keyword>
<keyword evidence="8" id="KW-1185">Reference proteome</keyword>
<dbReference type="Pfam" id="PF00258">
    <property type="entry name" value="Flavodoxin_1"/>
    <property type="match status" value="1"/>
</dbReference>
<dbReference type="InterPro" id="IPR029039">
    <property type="entry name" value="Flavoprotein-like_sf"/>
</dbReference>
<dbReference type="PROSITE" id="PS51384">
    <property type="entry name" value="FAD_FR"/>
    <property type="match status" value="1"/>
</dbReference>